<dbReference type="InterPro" id="IPR006528">
    <property type="entry name" value="Phage_head_morphogenesis_dom"/>
</dbReference>
<sequence>MDQQEIQKKIDELITQSETVIEEVFARRLKELLYMVSDIYRKYTVKGKDPSYTDLNKYNRLQKELELIKKTLNADYRAVVKTLESAQETIYIQNYLMAAYLLEMTAEEDMGFSLPSMETIQEAILSPIEFLTLPKVMENHRNELIRRIHIEITQGFIAGEGYANIAQRLQKALGFSQKKARLVARTEGGRTRSISSEAVAEQASKHTKLGKVWMSSLDLRVRMSHRALDGKKADAEGYFHYKGLKAKAPLLWGNAPMDIQCRCDVLYTVNGMLPQYRRGRNYMDEDYQKKLKERVNKYMDEGKTFLQAFKKADKEIKPPSKVFDYVTYDDWKDKFATAK</sequence>
<protein>
    <submittedName>
        <fullName evidence="2">SPP1 gp7 family putative phage head morphogenesis protein</fullName>
    </submittedName>
</protein>
<dbReference type="Pfam" id="PF04233">
    <property type="entry name" value="Phage_Mu_F"/>
    <property type="match status" value="1"/>
</dbReference>
<reference evidence="2 3" key="1">
    <citation type="submission" date="2018-06" db="EMBL/GenBank/DDBJ databases">
        <title>Genomic Encyclopedia of Type Strains, Phase IV (KMG-IV): sequencing the most valuable type-strain genomes for metagenomic binning, comparative biology and taxonomic classification.</title>
        <authorList>
            <person name="Goeker M."/>
        </authorList>
    </citation>
    <scope>NUCLEOTIDE SEQUENCE [LARGE SCALE GENOMIC DNA]</scope>
    <source>
        <strain evidence="2 3">DSM 5</strain>
    </source>
</reference>
<evidence type="ECO:0000259" key="1">
    <source>
        <dbReference type="Pfam" id="PF04233"/>
    </source>
</evidence>
<gene>
    <name evidence="2" type="ORF">C7437_1011032</name>
</gene>
<evidence type="ECO:0000313" key="2">
    <source>
        <dbReference type="EMBL" id="PZX07910.1"/>
    </source>
</evidence>
<proteinExistence type="predicted"/>
<feature type="domain" description="Phage head morphogenesis" evidence="1">
    <location>
        <begin position="148"/>
        <end position="265"/>
    </location>
</feature>
<organism evidence="2 3">
    <name type="scientific">Psychrobacillus insolitus</name>
    <dbReference type="NCBI Taxonomy" id="1461"/>
    <lineage>
        <taxon>Bacteria</taxon>
        <taxon>Bacillati</taxon>
        <taxon>Bacillota</taxon>
        <taxon>Bacilli</taxon>
        <taxon>Bacillales</taxon>
        <taxon>Bacillaceae</taxon>
        <taxon>Psychrobacillus</taxon>
    </lineage>
</organism>
<evidence type="ECO:0000313" key="3">
    <source>
        <dbReference type="Proteomes" id="UP000248646"/>
    </source>
</evidence>
<name>A0A2W7MMB4_9BACI</name>
<accession>A0A2W7MMB4</accession>
<dbReference type="AlphaFoldDB" id="A0A2W7MMB4"/>
<dbReference type="Proteomes" id="UP000248646">
    <property type="component" value="Unassembled WGS sequence"/>
</dbReference>
<keyword evidence="3" id="KW-1185">Reference proteome</keyword>
<dbReference type="OrthoDB" id="9151105at2"/>
<dbReference type="RefSeq" id="WP_111438519.1">
    <property type="nucleotide sequence ID" value="NZ_QKZI01000001.1"/>
</dbReference>
<dbReference type="EMBL" id="QKZI01000001">
    <property type="protein sequence ID" value="PZX07910.1"/>
    <property type="molecule type" value="Genomic_DNA"/>
</dbReference>
<comment type="caution">
    <text evidence="2">The sequence shown here is derived from an EMBL/GenBank/DDBJ whole genome shotgun (WGS) entry which is preliminary data.</text>
</comment>